<comment type="catalytic activity">
    <reaction evidence="4">
        <text>alpha,alpha-trehalose 6-phosphate + H2O = alpha,alpha-trehalose + phosphate</text>
        <dbReference type="Rhea" id="RHEA:23420"/>
        <dbReference type="ChEBI" id="CHEBI:15377"/>
        <dbReference type="ChEBI" id="CHEBI:16551"/>
        <dbReference type="ChEBI" id="CHEBI:43474"/>
        <dbReference type="ChEBI" id="CHEBI:58429"/>
        <dbReference type="EC" id="3.1.3.12"/>
    </reaction>
</comment>
<proteinExistence type="inferred from homology"/>
<keyword evidence="3 4" id="KW-0378">Hydrolase</keyword>
<dbReference type="Gene3D" id="3.40.50.1000">
    <property type="entry name" value="HAD superfamily/HAD-like"/>
    <property type="match status" value="1"/>
</dbReference>
<dbReference type="InterPro" id="IPR006379">
    <property type="entry name" value="HAD-SF_hydro_IIB"/>
</dbReference>
<dbReference type="NCBIfam" id="TIGR01484">
    <property type="entry name" value="HAD-SF-IIB"/>
    <property type="match status" value="1"/>
</dbReference>
<dbReference type="GO" id="GO:0005992">
    <property type="term" value="P:trehalose biosynthetic process"/>
    <property type="evidence" value="ECO:0007669"/>
    <property type="project" value="UniProtKB-UniPathway"/>
</dbReference>
<dbReference type="AlphaFoldDB" id="A0A6I6MRL4"/>
<dbReference type="SUPFAM" id="SSF56784">
    <property type="entry name" value="HAD-like"/>
    <property type="match status" value="1"/>
</dbReference>
<comment type="pathway">
    <text evidence="1 4">Glycan biosynthesis; trehalose biosynthesis.</text>
</comment>
<evidence type="ECO:0000313" key="6">
    <source>
        <dbReference type="Proteomes" id="UP000431269"/>
    </source>
</evidence>
<gene>
    <name evidence="5" type="primary">otsB</name>
    <name evidence="5" type="ORF">DSM104635_02122</name>
</gene>
<evidence type="ECO:0000256" key="2">
    <source>
        <dbReference type="ARBA" id="ARBA00008770"/>
    </source>
</evidence>
<dbReference type="PANTHER" id="PTHR43768">
    <property type="entry name" value="TREHALOSE 6-PHOSPHATE PHOSPHATASE"/>
    <property type="match status" value="1"/>
</dbReference>
<keyword evidence="4" id="KW-0479">Metal-binding</keyword>
<protein>
    <recommendedName>
        <fullName evidence="4">Trehalose 6-phosphate phosphatase</fullName>
        <ecNumber evidence="4">3.1.3.12</ecNumber>
    </recommendedName>
</protein>
<evidence type="ECO:0000256" key="1">
    <source>
        <dbReference type="ARBA" id="ARBA00005199"/>
    </source>
</evidence>
<comment type="cofactor">
    <cofactor evidence="4">
        <name>Mg(2+)</name>
        <dbReference type="ChEBI" id="CHEBI:18420"/>
    </cofactor>
</comment>
<dbReference type="UniPathway" id="UPA00299"/>
<name>A0A6I6MRL4_9CAUL</name>
<dbReference type="Gene3D" id="3.30.70.1020">
    <property type="entry name" value="Trehalose-6-phosphate phosphatase related protein, domain 2"/>
    <property type="match status" value="1"/>
</dbReference>
<evidence type="ECO:0000256" key="3">
    <source>
        <dbReference type="ARBA" id="ARBA00022801"/>
    </source>
</evidence>
<organism evidence="5 6">
    <name type="scientific">Terricaulis silvestris</name>
    <dbReference type="NCBI Taxonomy" id="2686094"/>
    <lineage>
        <taxon>Bacteria</taxon>
        <taxon>Pseudomonadati</taxon>
        <taxon>Pseudomonadota</taxon>
        <taxon>Alphaproteobacteria</taxon>
        <taxon>Caulobacterales</taxon>
        <taxon>Caulobacteraceae</taxon>
        <taxon>Terricaulis</taxon>
    </lineage>
</organism>
<dbReference type="InterPro" id="IPR023214">
    <property type="entry name" value="HAD_sf"/>
</dbReference>
<dbReference type="InterPro" id="IPR036412">
    <property type="entry name" value="HAD-like_sf"/>
</dbReference>
<dbReference type="PANTHER" id="PTHR43768:SF3">
    <property type="entry name" value="TREHALOSE 6-PHOSPHATE PHOSPHATASE"/>
    <property type="match status" value="1"/>
</dbReference>
<comment type="function">
    <text evidence="4">Removes the phosphate from trehalose 6-phosphate to produce free trehalose.</text>
</comment>
<dbReference type="InterPro" id="IPR003337">
    <property type="entry name" value="Trehalose_PPase"/>
</dbReference>
<dbReference type="NCBIfam" id="TIGR00685">
    <property type="entry name" value="T6PP"/>
    <property type="match status" value="1"/>
</dbReference>
<evidence type="ECO:0000256" key="4">
    <source>
        <dbReference type="RuleBase" id="RU361117"/>
    </source>
</evidence>
<dbReference type="EC" id="3.1.3.12" evidence="4"/>
<dbReference type="Pfam" id="PF02358">
    <property type="entry name" value="Trehalose_PPase"/>
    <property type="match status" value="1"/>
</dbReference>
<dbReference type="GO" id="GO:0004805">
    <property type="term" value="F:trehalose-phosphatase activity"/>
    <property type="evidence" value="ECO:0007669"/>
    <property type="project" value="UniProtKB-EC"/>
</dbReference>
<reference evidence="6" key="1">
    <citation type="submission" date="2019-12" db="EMBL/GenBank/DDBJ databases">
        <title>Complete genome of Terracaulis silvestris 0127_4.</title>
        <authorList>
            <person name="Vieira S."/>
            <person name="Riedel T."/>
            <person name="Sproer C."/>
            <person name="Pascual J."/>
            <person name="Boedeker C."/>
            <person name="Overmann J."/>
        </authorList>
    </citation>
    <scope>NUCLEOTIDE SEQUENCE [LARGE SCALE GENOMIC DNA]</scope>
    <source>
        <strain evidence="6">0127_4</strain>
    </source>
</reference>
<evidence type="ECO:0000313" key="5">
    <source>
        <dbReference type="EMBL" id="QGZ95274.1"/>
    </source>
</evidence>
<dbReference type="EMBL" id="CP047045">
    <property type="protein sequence ID" value="QGZ95274.1"/>
    <property type="molecule type" value="Genomic_DNA"/>
</dbReference>
<dbReference type="InterPro" id="IPR044651">
    <property type="entry name" value="OTSB-like"/>
</dbReference>
<comment type="similarity">
    <text evidence="2 4">Belongs to the trehalose phosphatase family.</text>
</comment>
<dbReference type="KEGG" id="tsv:DSM104635_02122"/>
<sequence>MAGENLRTLLRDLARALGGAMALLTGRTIESAESILGGAIDSIAGLHGFETRFHGATHRAEDDLSPVTAALVAARAMHQSGVLPARIEDKRAGFALHYRDAPEAGPAVRQIAEMIAEAHGLTVIEGKMVAELTLGVRTKGDALAAFMQEAPFRGRTPIALGDDVTDEDAFTAARERGGYGVLVGATRISVATYAVRDSSAVTAWLAAGLRA</sequence>
<accession>A0A6I6MRL4</accession>
<keyword evidence="6" id="KW-1185">Reference proteome</keyword>
<dbReference type="Proteomes" id="UP000431269">
    <property type="component" value="Chromosome"/>
</dbReference>
<dbReference type="GO" id="GO:0046872">
    <property type="term" value="F:metal ion binding"/>
    <property type="evidence" value="ECO:0007669"/>
    <property type="project" value="UniProtKB-KW"/>
</dbReference>
<keyword evidence="4" id="KW-0460">Magnesium</keyword>